<keyword evidence="1" id="KW-1133">Transmembrane helix</keyword>
<gene>
    <name evidence="2" type="ORF">BDA99DRAFT_132057</name>
</gene>
<dbReference type="AlphaFoldDB" id="A0AAD5PBT3"/>
<organism evidence="2 3">
    <name type="scientific">Phascolomyces articulosus</name>
    <dbReference type="NCBI Taxonomy" id="60185"/>
    <lineage>
        <taxon>Eukaryota</taxon>
        <taxon>Fungi</taxon>
        <taxon>Fungi incertae sedis</taxon>
        <taxon>Mucoromycota</taxon>
        <taxon>Mucoromycotina</taxon>
        <taxon>Mucoromycetes</taxon>
        <taxon>Mucorales</taxon>
        <taxon>Lichtheimiaceae</taxon>
        <taxon>Phascolomyces</taxon>
    </lineage>
</organism>
<dbReference type="EMBL" id="JAIXMP010000020">
    <property type="protein sequence ID" value="KAI9257148.1"/>
    <property type="molecule type" value="Genomic_DNA"/>
</dbReference>
<proteinExistence type="predicted"/>
<feature type="transmembrane region" description="Helical" evidence="1">
    <location>
        <begin position="24"/>
        <end position="49"/>
    </location>
</feature>
<evidence type="ECO:0000313" key="3">
    <source>
        <dbReference type="Proteomes" id="UP001209540"/>
    </source>
</evidence>
<evidence type="ECO:0000313" key="2">
    <source>
        <dbReference type="EMBL" id="KAI9257148.1"/>
    </source>
</evidence>
<name>A0AAD5PBT3_9FUNG</name>
<comment type="caution">
    <text evidence="2">The sequence shown here is derived from an EMBL/GenBank/DDBJ whole genome shotgun (WGS) entry which is preliminary data.</text>
</comment>
<sequence length="122" mass="14114">MYAVPIHRHAISSIFHHICWLNPLLFHVIPIGMSTLLSIFGHALTWDVFKLALFFCLFQDISFSFCTFLLCFFLICFAYIVYPLSLSLLNGVLFDPSLVLVHVVSQRMLDSNHHACIYCPYR</sequence>
<accession>A0AAD5PBT3</accession>
<keyword evidence="1" id="KW-0812">Transmembrane</keyword>
<evidence type="ECO:0000256" key="1">
    <source>
        <dbReference type="SAM" id="Phobius"/>
    </source>
</evidence>
<feature type="transmembrane region" description="Helical" evidence="1">
    <location>
        <begin position="61"/>
        <end position="82"/>
    </location>
</feature>
<protein>
    <submittedName>
        <fullName evidence="2">Uncharacterized protein</fullName>
    </submittedName>
</protein>
<keyword evidence="3" id="KW-1185">Reference proteome</keyword>
<reference evidence="2" key="1">
    <citation type="journal article" date="2022" name="IScience">
        <title>Evolution of zygomycete secretomes and the origins of terrestrial fungal ecologies.</title>
        <authorList>
            <person name="Chang Y."/>
            <person name="Wang Y."/>
            <person name="Mondo S."/>
            <person name="Ahrendt S."/>
            <person name="Andreopoulos W."/>
            <person name="Barry K."/>
            <person name="Beard J."/>
            <person name="Benny G.L."/>
            <person name="Blankenship S."/>
            <person name="Bonito G."/>
            <person name="Cuomo C."/>
            <person name="Desiro A."/>
            <person name="Gervers K.A."/>
            <person name="Hundley H."/>
            <person name="Kuo A."/>
            <person name="LaButti K."/>
            <person name="Lang B.F."/>
            <person name="Lipzen A."/>
            <person name="O'Donnell K."/>
            <person name="Pangilinan J."/>
            <person name="Reynolds N."/>
            <person name="Sandor L."/>
            <person name="Smith M.E."/>
            <person name="Tsang A."/>
            <person name="Grigoriev I.V."/>
            <person name="Stajich J.E."/>
            <person name="Spatafora J.W."/>
        </authorList>
    </citation>
    <scope>NUCLEOTIDE SEQUENCE</scope>
    <source>
        <strain evidence="2">RSA 2281</strain>
    </source>
</reference>
<keyword evidence="1" id="KW-0472">Membrane</keyword>
<dbReference type="Proteomes" id="UP001209540">
    <property type="component" value="Unassembled WGS sequence"/>
</dbReference>
<reference evidence="2" key="2">
    <citation type="submission" date="2023-02" db="EMBL/GenBank/DDBJ databases">
        <authorList>
            <consortium name="DOE Joint Genome Institute"/>
            <person name="Mondo S.J."/>
            <person name="Chang Y."/>
            <person name="Wang Y."/>
            <person name="Ahrendt S."/>
            <person name="Andreopoulos W."/>
            <person name="Barry K."/>
            <person name="Beard J."/>
            <person name="Benny G.L."/>
            <person name="Blankenship S."/>
            <person name="Bonito G."/>
            <person name="Cuomo C."/>
            <person name="Desiro A."/>
            <person name="Gervers K.A."/>
            <person name="Hundley H."/>
            <person name="Kuo A."/>
            <person name="LaButti K."/>
            <person name="Lang B.F."/>
            <person name="Lipzen A."/>
            <person name="O'Donnell K."/>
            <person name="Pangilinan J."/>
            <person name="Reynolds N."/>
            <person name="Sandor L."/>
            <person name="Smith M.W."/>
            <person name="Tsang A."/>
            <person name="Grigoriev I.V."/>
            <person name="Stajich J.E."/>
            <person name="Spatafora J.W."/>
        </authorList>
    </citation>
    <scope>NUCLEOTIDE SEQUENCE</scope>
    <source>
        <strain evidence="2">RSA 2281</strain>
    </source>
</reference>